<protein>
    <recommendedName>
        <fullName evidence="5">Glycosyltransferase RgtA/B/C/D-like domain-containing protein</fullName>
    </recommendedName>
</protein>
<sequence length="509" mass="56349">MSGSVPGTVEAPEPGSAKPAERITPEIFGIESAAVAGFVFLAFAVMRMVRPTPAFPLDDAFITLHSAQVLHSGSDPNFPGVHPLYGITCAPFLGLVYLLLFFLKPLAALEIACWLGLLAYTFGLHFMARVLDLPRTTRIAVIALGLLCSFVPYQLLNGLETSWALASVIWLLALASGSGEQWSWAAIAAGLAGSFRPDLIPLAFFVMLLLVIKCWRQEQYQRAILLCVITSIPLALTALWYYRSIGTLFPQTGVAKHYFFANPDYLSIRALSVEALALISFALTVGPICIAIPYLFRSWLGKACLLFTGMFFVALFLDWPGAIVTNRFRYPVIVVPVLIWAIASERKARPALLISLLYSALFAIFAVHLYADDCQSMQSAEEDIAAWCEHNVPANSTLLIHDAGYIAYRTHFRIVDMVGLKTPAAIPLNRKFTFPSAGRLRNITVSQLAEETGSRYLIIHEPFFPTLIPDLQRIGWHLELMHQNQYYSVFLLTQPTLRHSPNASNELNP</sequence>
<feature type="transmembrane region" description="Helical" evidence="2">
    <location>
        <begin position="108"/>
        <end position="127"/>
    </location>
</feature>
<feature type="transmembrane region" description="Helical" evidence="2">
    <location>
        <begin position="27"/>
        <end position="49"/>
    </location>
</feature>
<name>A0A5B9E7H7_9BACT</name>
<feature type="transmembrane region" description="Helical" evidence="2">
    <location>
        <begin position="199"/>
        <end position="216"/>
    </location>
</feature>
<keyword evidence="4" id="KW-1185">Reference proteome</keyword>
<gene>
    <name evidence="3" type="ORF">FTW19_00240</name>
</gene>
<evidence type="ECO:0000256" key="2">
    <source>
        <dbReference type="SAM" id="Phobius"/>
    </source>
</evidence>
<proteinExistence type="predicted"/>
<feature type="transmembrane region" description="Helical" evidence="2">
    <location>
        <begin position="163"/>
        <end position="179"/>
    </location>
</feature>
<keyword evidence="2" id="KW-0812">Transmembrane</keyword>
<organism evidence="3 4">
    <name type="scientific">Terriglobus albidus</name>
    <dbReference type="NCBI Taxonomy" id="1592106"/>
    <lineage>
        <taxon>Bacteria</taxon>
        <taxon>Pseudomonadati</taxon>
        <taxon>Acidobacteriota</taxon>
        <taxon>Terriglobia</taxon>
        <taxon>Terriglobales</taxon>
        <taxon>Acidobacteriaceae</taxon>
        <taxon>Terriglobus</taxon>
    </lineage>
</organism>
<feature type="transmembrane region" description="Helical" evidence="2">
    <location>
        <begin position="275"/>
        <end position="296"/>
    </location>
</feature>
<evidence type="ECO:0000313" key="4">
    <source>
        <dbReference type="Proteomes" id="UP000321820"/>
    </source>
</evidence>
<feature type="transmembrane region" description="Helical" evidence="2">
    <location>
        <begin position="223"/>
        <end position="242"/>
    </location>
</feature>
<feature type="transmembrane region" description="Helical" evidence="2">
    <location>
        <begin position="328"/>
        <end position="344"/>
    </location>
</feature>
<keyword evidence="2" id="KW-0472">Membrane</keyword>
<feature type="region of interest" description="Disordered" evidence="1">
    <location>
        <begin position="1"/>
        <end position="20"/>
    </location>
</feature>
<dbReference type="EMBL" id="CP042806">
    <property type="protein sequence ID" value="QEE26570.1"/>
    <property type="molecule type" value="Genomic_DNA"/>
</dbReference>
<evidence type="ECO:0000256" key="1">
    <source>
        <dbReference type="SAM" id="MobiDB-lite"/>
    </source>
</evidence>
<dbReference type="OrthoDB" id="7861768at2"/>
<feature type="transmembrane region" description="Helical" evidence="2">
    <location>
        <begin position="84"/>
        <end position="103"/>
    </location>
</feature>
<feature type="transmembrane region" description="Helical" evidence="2">
    <location>
        <begin position="303"/>
        <end position="322"/>
    </location>
</feature>
<feature type="transmembrane region" description="Helical" evidence="2">
    <location>
        <begin position="139"/>
        <end position="156"/>
    </location>
</feature>
<dbReference type="KEGG" id="talb:FTW19_00240"/>
<reference evidence="3 4" key="1">
    <citation type="submission" date="2019-08" db="EMBL/GenBank/DDBJ databases">
        <title>Complete genome sequence of Terriglobus albidus strain ORNL.</title>
        <authorList>
            <person name="Podar M."/>
        </authorList>
    </citation>
    <scope>NUCLEOTIDE SEQUENCE [LARGE SCALE GENOMIC DNA]</scope>
    <source>
        <strain evidence="3 4">ORNL</strain>
    </source>
</reference>
<feature type="transmembrane region" description="Helical" evidence="2">
    <location>
        <begin position="351"/>
        <end position="371"/>
    </location>
</feature>
<keyword evidence="2" id="KW-1133">Transmembrane helix</keyword>
<dbReference type="RefSeq" id="WP_147645708.1">
    <property type="nucleotide sequence ID" value="NZ_CP042806.1"/>
</dbReference>
<evidence type="ECO:0000313" key="3">
    <source>
        <dbReference type="EMBL" id="QEE26570.1"/>
    </source>
</evidence>
<evidence type="ECO:0008006" key="5">
    <source>
        <dbReference type="Google" id="ProtNLM"/>
    </source>
</evidence>
<dbReference type="Proteomes" id="UP000321820">
    <property type="component" value="Chromosome"/>
</dbReference>
<accession>A0A5B9E7H7</accession>
<dbReference type="AlphaFoldDB" id="A0A5B9E7H7"/>